<dbReference type="InterPro" id="IPR050300">
    <property type="entry name" value="GDXG_lipolytic_enzyme"/>
</dbReference>
<gene>
    <name evidence="3" type="ORF">AMS68_002005</name>
</gene>
<dbReference type="Gene3D" id="3.40.50.1820">
    <property type="entry name" value="alpha/beta hydrolase"/>
    <property type="match status" value="1"/>
</dbReference>
<evidence type="ECO:0000313" key="3">
    <source>
        <dbReference type="EMBL" id="QIW96487.1"/>
    </source>
</evidence>
<reference evidence="3 4" key="1">
    <citation type="journal article" date="2016" name="Sci. Rep.">
        <title>Peltaster fructicola genome reveals evolution from an invasive phytopathogen to an ectophytic parasite.</title>
        <authorList>
            <person name="Xu C."/>
            <person name="Chen H."/>
            <person name="Gleason M.L."/>
            <person name="Xu J.R."/>
            <person name="Liu H."/>
            <person name="Zhang R."/>
            <person name="Sun G."/>
        </authorList>
    </citation>
    <scope>NUCLEOTIDE SEQUENCE [LARGE SCALE GENOMIC DNA]</scope>
    <source>
        <strain evidence="3 4">LNHT1506</strain>
    </source>
</reference>
<dbReference type="Pfam" id="PF07859">
    <property type="entry name" value="Abhydrolase_3"/>
    <property type="match status" value="1"/>
</dbReference>
<sequence>MAPKAPTIVERLLLLPNVGRIIFAVILRLLTQPFITGVKQKNAIKDALYTGIRTFLLVSSVAQEQYVLGTTQGVYKQLTGRNRVKPDIQTLKSGVKLYWLGSRSAKKVILFFHGGGYVLPCGTGHWQFMIDLQKGLAKDHDVAIAALGYTLAPEMQYPGQLKQASEALEHLLVDQKRSPSSIFIGGDSAGGNLTVALLSHILHPHSQVKDISQLVKEPFAGAVLISPWIQWMPAGGSADTNANSDIVSPAAGTRWSKAYRVGNTQSDNYQEAALAPTTWFEKLPTIVKDVIVWGGEVELLIDSIVRFGNLVKSIHPKAEMVIQPGAGHEDFITTRMLHLPSKDDHAKLIQSWIAARL</sequence>
<organism evidence="3 4">
    <name type="scientific">Peltaster fructicola</name>
    <dbReference type="NCBI Taxonomy" id="286661"/>
    <lineage>
        <taxon>Eukaryota</taxon>
        <taxon>Fungi</taxon>
        <taxon>Dikarya</taxon>
        <taxon>Ascomycota</taxon>
        <taxon>Pezizomycotina</taxon>
        <taxon>Dothideomycetes</taxon>
        <taxon>Dothideomycetes incertae sedis</taxon>
        <taxon>Peltaster</taxon>
    </lineage>
</organism>
<dbReference type="PANTHER" id="PTHR48081">
    <property type="entry name" value="AB HYDROLASE SUPERFAMILY PROTEIN C4A8.06C"/>
    <property type="match status" value="1"/>
</dbReference>
<dbReference type="AlphaFoldDB" id="A0A6H0XPD0"/>
<dbReference type="InterPro" id="IPR013094">
    <property type="entry name" value="AB_hydrolase_3"/>
</dbReference>
<keyword evidence="1" id="KW-0378">Hydrolase</keyword>
<dbReference type="SUPFAM" id="SSF53474">
    <property type="entry name" value="alpha/beta-Hydrolases"/>
    <property type="match status" value="1"/>
</dbReference>
<accession>A0A6H0XPD0</accession>
<feature type="domain" description="Alpha/beta hydrolase fold-3" evidence="2">
    <location>
        <begin position="109"/>
        <end position="329"/>
    </location>
</feature>
<keyword evidence="4" id="KW-1185">Reference proteome</keyword>
<dbReference type="Proteomes" id="UP000503462">
    <property type="component" value="Chromosome 1"/>
</dbReference>
<evidence type="ECO:0000256" key="1">
    <source>
        <dbReference type="ARBA" id="ARBA00022801"/>
    </source>
</evidence>
<evidence type="ECO:0000259" key="2">
    <source>
        <dbReference type="Pfam" id="PF07859"/>
    </source>
</evidence>
<proteinExistence type="predicted"/>
<dbReference type="InterPro" id="IPR029058">
    <property type="entry name" value="AB_hydrolase_fold"/>
</dbReference>
<protein>
    <recommendedName>
        <fullName evidence="2">Alpha/beta hydrolase fold-3 domain-containing protein</fullName>
    </recommendedName>
</protein>
<name>A0A6H0XPD0_9PEZI</name>
<dbReference type="EMBL" id="CP051139">
    <property type="protein sequence ID" value="QIW96487.1"/>
    <property type="molecule type" value="Genomic_DNA"/>
</dbReference>
<dbReference type="OrthoDB" id="2152029at2759"/>
<dbReference type="GO" id="GO:0016787">
    <property type="term" value="F:hydrolase activity"/>
    <property type="evidence" value="ECO:0007669"/>
    <property type="project" value="UniProtKB-KW"/>
</dbReference>
<evidence type="ECO:0000313" key="4">
    <source>
        <dbReference type="Proteomes" id="UP000503462"/>
    </source>
</evidence>
<dbReference type="PANTHER" id="PTHR48081:SF31">
    <property type="entry name" value="STERYL ACETYL HYDROLASE MUG81-RELATED"/>
    <property type="match status" value="1"/>
</dbReference>